<dbReference type="VEuPathDB" id="FungiDB:PSHT_11310"/>
<comment type="caution">
    <text evidence="2">The sequence shown here is derived from an EMBL/GenBank/DDBJ whole genome shotgun (WGS) entry which is preliminary data.</text>
</comment>
<feature type="non-terminal residue" evidence="2">
    <location>
        <position position="239"/>
    </location>
</feature>
<proteinExistence type="predicted"/>
<reference evidence="2" key="1">
    <citation type="submission" date="2017-12" db="EMBL/GenBank/DDBJ databases">
        <title>Gene loss provides genomic basis for host adaptation in cereal stripe rust fungi.</title>
        <authorList>
            <person name="Xia C."/>
        </authorList>
    </citation>
    <scope>NUCLEOTIDE SEQUENCE [LARGE SCALE GENOMIC DNA]</scope>
    <source>
        <strain evidence="2">93-210</strain>
    </source>
</reference>
<keyword evidence="3" id="KW-1185">Reference proteome</keyword>
<evidence type="ECO:0000313" key="3">
    <source>
        <dbReference type="Proteomes" id="UP000239156"/>
    </source>
</evidence>
<protein>
    <submittedName>
        <fullName evidence="2">Uncharacterized protein</fullName>
    </submittedName>
</protein>
<gene>
    <name evidence="2" type="ORF">PSTT_15675</name>
</gene>
<feature type="region of interest" description="Disordered" evidence="1">
    <location>
        <begin position="214"/>
        <end position="239"/>
    </location>
</feature>
<dbReference type="EMBL" id="PKSL01000299">
    <property type="protein sequence ID" value="POV96402.1"/>
    <property type="molecule type" value="Genomic_DNA"/>
</dbReference>
<feature type="compositionally biased region" description="Basic and acidic residues" evidence="1">
    <location>
        <begin position="221"/>
        <end position="230"/>
    </location>
</feature>
<organism evidence="2 3">
    <name type="scientific">Puccinia striiformis</name>
    <dbReference type="NCBI Taxonomy" id="27350"/>
    <lineage>
        <taxon>Eukaryota</taxon>
        <taxon>Fungi</taxon>
        <taxon>Dikarya</taxon>
        <taxon>Basidiomycota</taxon>
        <taxon>Pucciniomycotina</taxon>
        <taxon>Pucciniomycetes</taxon>
        <taxon>Pucciniales</taxon>
        <taxon>Pucciniaceae</taxon>
        <taxon>Puccinia</taxon>
    </lineage>
</organism>
<accession>A0A2S4UGI9</accession>
<evidence type="ECO:0000256" key="1">
    <source>
        <dbReference type="SAM" id="MobiDB-lite"/>
    </source>
</evidence>
<sequence length="239" mass="27914">MTSIEKARLAKAQKQAAQKDIKYIQDTQSYALTISTALSRLSILENSPKVDLDFINKRCVLEFIFEKMDQTNSQRFRSLCNDQTDPDKQCKPDLLWIPIIDHHQCENNAVIYLYQTKLDQLEQDHNTTRTDHIDNFMKIKTEILNRGGRLEDITIARKLLNLLHMNHQDKVRHIIHVYVPLTFRAVTLALEQYKLETKNTATKKAWFDRMQSRNLANHVESNSKEEEPAKPEPPSTKLK</sequence>
<evidence type="ECO:0000313" key="2">
    <source>
        <dbReference type="EMBL" id="POV96402.1"/>
    </source>
</evidence>
<name>A0A2S4UGI9_9BASI</name>
<dbReference type="VEuPathDB" id="FungiDB:PSTT_15675"/>
<dbReference type="Proteomes" id="UP000239156">
    <property type="component" value="Unassembled WGS sequence"/>
</dbReference>
<dbReference type="AlphaFoldDB" id="A0A2S4UGI9"/>